<name>A0A4R1HF55_9GAMM</name>
<reference evidence="8 9" key="1">
    <citation type="submission" date="2019-03" db="EMBL/GenBank/DDBJ databases">
        <title>Genomic Encyclopedia of Type Strains, Phase IV (KMG-IV): sequencing the most valuable type-strain genomes for metagenomic binning, comparative biology and taxonomic classification.</title>
        <authorList>
            <person name="Goeker M."/>
        </authorList>
    </citation>
    <scope>NUCLEOTIDE SEQUENCE [LARGE SCALE GENOMIC DNA]</scope>
    <source>
        <strain evidence="8 9">DSM 19610</strain>
    </source>
</reference>
<organism evidence="8 9">
    <name type="scientific">Thiogranum longum</name>
    <dbReference type="NCBI Taxonomy" id="1537524"/>
    <lineage>
        <taxon>Bacteria</taxon>
        <taxon>Pseudomonadati</taxon>
        <taxon>Pseudomonadota</taxon>
        <taxon>Gammaproteobacteria</taxon>
        <taxon>Chromatiales</taxon>
        <taxon>Ectothiorhodospiraceae</taxon>
        <taxon>Thiogranum</taxon>
    </lineage>
</organism>
<feature type="transmembrane region" description="Helical" evidence="7">
    <location>
        <begin position="47"/>
        <end position="72"/>
    </location>
</feature>
<keyword evidence="4 7" id="KW-0812">Transmembrane</keyword>
<gene>
    <name evidence="8" type="ORF">DFR30_2254</name>
</gene>
<evidence type="ECO:0000313" key="8">
    <source>
        <dbReference type="EMBL" id="TCK18965.1"/>
    </source>
</evidence>
<comment type="caution">
    <text evidence="8">The sequence shown here is derived from an EMBL/GenBank/DDBJ whole genome shotgun (WGS) entry which is preliminary data.</text>
</comment>
<keyword evidence="9" id="KW-1185">Reference proteome</keyword>
<dbReference type="Proteomes" id="UP000295707">
    <property type="component" value="Unassembled WGS sequence"/>
</dbReference>
<feature type="transmembrane region" description="Helical" evidence="7">
    <location>
        <begin position="141"/>
        <end position="165"/>
    </location>
</feature>
<dbReference type="EMBL" id="SMFX01000001">
    <property type="protein sequence ID" value="TCK18965.1"/>
    <property type="molecule type" value="Genomic_DNA"/>
</dbReference>
<dbReference type="Pfam" id="PF04403">
    <property type="entry name" value="PqiA"/>
    <property type="match status" value="1"/>
</dbReference>
<evidence type="ECO:0000256" key="6">
    <source>
        <dbReference type="ARBA" id="ARBA00023136"/>
    </source>
</evidence>
<evidence type="ECO:0000256" key="2">
    <source>
        <dbReference type="ARBA" id="ARBA00022475"/>
    </source>
</evidence>
<evidence type="ECO:0000313" key="9">
    <source>
        <dbReference type="Proteomes" id="UP000295707"/>
    </source>
</evidence>
<dbReference type="InterPro" id="IPR051800">
    <property type="entry name" value="PqiA-PqiB_transport"/>
</dbReference>
<keyword evidence="2" id="KW-1003">Cell membrane</keyword>
<keyword evidence="6 7" id="KW-0472">Membrane</keyword>
<comment type="subcellular location">
    <subcellularLocation>
        <location evidence="1">Cell inner membrane</location>
    </subcellularLocation>
</comment>
<dbReference type="PANTHER" id="PTHR30462">
    <property type="entry name" value="INTERMEMBRANE TRANSPORT PROTEIN PQIB-RELATED"/>
    <property type="match status" value="1"/>
</dbReference>
<keyword evidence="3" id="KW-0997">Cell inner membrane</keyword>
<dbReference type="AlphaFoldDB" id="A0A4R1HF55"/>
<keyword evidence="5 7" id="KW-1133">Transmembrane helix</keyword>
<evidence type="ECO:0000256" key="5">
    <source>
        <dbReference type="ARBA" id="ARBA00022989"/>
    </source>
</evidence>
<sequence>MRASCLGLASCAVCNQLMRLPAVRTGLCPRCGSHVHVRKPASLSNSWALLLAAVIMYFPANLLPIMTVVYLGSGQPDTIISGVIRLMMHGDWPIALVVFVASVLVPLLKMIVLVYLLFSVHRKSNLRRRERTRLYRMTELVGRWSMVDVFVVALLAALVHLGVLADITPGPGARAFAAVVILTMLSAMSFDPRLIWDHEEDCP</sequence>
<feature type="transmembrane region" description="Helical" evidence="7">
    <location>
        <begin position="92"/>
        <end position="120"/>
    </location>
</feature>
<protein>
    <submittedName>
        <fullName evidence="8">Paraquat-inducible protein A</fullName>
    </submittedName>
</protein>
<feature type="transmembrane region" description="Helical" evidence="7">
    <location>
        <begin position="171"/>
        <end position="190"/>
    </location>
</feature>
<proteinExistence type="predicted"/>
<dbReference type="RefSeq" id="WP_207891880.1">
    <property type="nucleotide sequence ID" value="NZ_SMFX01000001.1"/>
</dbReference>
<dbReference type="GO" id="GO:0005886">
    <property type="term" value="C:plasma membrane"/>
    <property type="evidence" value="ECO:0007669"/>
    <property type="project" value="UniProtKB-SubCell"/>
</dbReference>
<accession>A0A4R1HF55</accession>
<dbReference type="PANTHER" id="PTHR30462:SF3">
    <property type="entry name" value="INTERMEMBRANE TRANSPORT PROTEIN PQIA"/>
    <property type="match status" value="1"/>
</dbReference>
<evidence type="ECO:0000256" key="7">
    <source>
        <dbReference type="SAM" id="Phobius"/>
    </source>
</evidence>
<evidence type="ECO:0000256" key="4">
    <source>
        <dbReference type="ARBA" id="ARBA00022692"/>
    </source>
</evidence>
<evidence type="ECO:0000256" key="1">
    <source>
        <dbReference type="ARBA" id="ARBA00004533"/>
    </source>
</evidence>
<evidence type="ECO:0000256" key="3">
    <source>
        <dbReference type="ARBA" id="ARBA00022519"/>
    </source>
</evidence>
<dbReference type="InterPro" id="IPR007498">
    <property type="entry name" value="PqiA-like"/>
</dbReference>